<organism evidence="1">
    <name type="scientific">marine sediment metagenome</name>
    <dbReference type="NCBI Taxonomy" id="412755"/>
    <lineage>
        <taxon>unclassified sequences</taxon>
        <taxon>metagenomes</taxon>
        <taxon>ecological metagenomes</taxon>
    </lineage>
</organism>
<proteinExistence type="predicted"/>
<dbReference type="SUPFAM" id="SSF53067">
    <property type="entry name" value="Actin-like ATPase domain"/>
    <property type="match status" value="1"/>
</dbReference>
<feature type="non-terminal residue" evidence="1">
    <location>
        <position position="67"/>
    </location>
</feature>
<dbReference type="InterPro" id="IPR043129">
    <property type="entry name" value="ATPase_NBD"/>
</dbReference>
<dbReference type="Gene3D" id="3.30.420.40">
    <property type="match status" value="1"/>
</dbReference>
<comment type="caution">
    <text evidence="1">The sequence shown here is derived from an EMBL/GenBank/DDBJ whole genome shotgun (WGS) entry which is preliminary data.</text>
</comment>
<protein>
    <recommendedName>
        <fullName evidence="2">ATPase BadF/BadG/BcrA/BcrD type domain-containing protein</fullName>
    </recommendedName>
</protein>
<evidence type="ECO:0008006" key="2">
    <source>
        <dbReference type="Google" id="ProtNLM"/>
    </source>
</evidence>
<accession>X0S9X8</accession>
<evidence type="ECO:0000313" key="1">
    <source>
        <dbReference type="EMBL" id="GAF77829.1"/>
    </source>
</evidence>
<dbReference type="EMBL" id="BARS01000470">
    <property type="protein sequence ID" value="GAF77829.1"/>
    <property type="molecule type" value="Genomic_DNA"/>
</dbReference>
<reference evidence="1" key="1">
    <citation type="journal article" date="2014" name="Front. Microbiol.">
        <title>High frequency of phylogenetically diverse reductive dehalogenase-homologous genes in deep subseafloor sedimentary metagenomes.</title>
        <authorList>
            <person name="Kawai M."/>
            <person name="Futagami T."/>
            <person name="Toyoda A."/>
            <person name="Takaki Y."/>
            <person name="Nishi S."/>
            <person name="Hori S."/>
            <person name="Arai W."/>
            <person name="Tsubouchi T."/>
            <person name="Morono Y."/>
            <person name="Uchiyama I."/>
            <person name="Ito T."/>
            <person name="Fujiyama A."/>
            <person name="Inagaki F."/>
            <person name="Takami H."/>
        </authorList>
    </citation>
    <scope>NUCLEOTIDE SEQUENCE</scope>
    <source>
        <strain evidence="1">Expedition CK06-06</strain>
    </source>
</reference>
<gene>
    <name evidence="1" type="ORF">S01H1_01140</name>
</gene>
<sequence>MKRIGIDIGSDNLKAVVIDGKNITFYQKKINGKPNYASKEILEKIAEKHGDEAKVAITGVNSFSLSN</sequence>
<dbReference type="AlphaFoldDB" id="X0S9X8"/>
<name>X0S9X8_9ZZZZ</name>